<dbReference type="GO" id="GO:0005634">
    <property type="term" value="C:nucleus"/>
    <property type="evidence" value="ECO:0007669"/>
    <property type="project" value="UniProtKB-SubCell"/>
</dbReference>
<name>D8LMS2_ECTSI</name>
<dbReference type="InParanoid" id="D8LMS2"/>
<reference evidence="4 5" key="1">
    <citation type="journal article" date="2010" name="Nature">
        <title>The Ectocarpus genome and the independent evolution of multicellularity in brown algae.</title>
        <authorList>
            <person name="Cock J.M."/>
            <person name="Sterck L."/>
            <person name="Rouze P."/>
            <person name="Scornet D."/>
            <person name="Allen A.E."/>
            <person name="Amoutzias G."/>
            <person name="Anthouard V."/>
            <person name="Artiguenave F."/>
            <person name="Aury J.M."/>
            <person name="Badger J.H."/>
            <person name="Beszteri B."/>
            <person name="Billiau K."/>
            <person name="Bonnet E."/>
            <person name="Bothwell J.H."/>
            <person name="Bowler C."/>
            <person name="Boyen C."/>
            <person name="Brownlee C."/>
            <person name="Carrano C.J."/>
            <person name="Charrier B."/>
            <person name="Cho G.Y."/>
            <person name="Coelho S.M."/>
            <person name="Collen J."/>
            <person name="Corre E."/>
            <person name="Da Silva C."/>
            <person name="Delage L."/>
            <person name="Delaroque N."/>
            <person name="Dittami S.M."/>
            <person name="Doulbeau S."/>
            <person name="Elias M."/>
            <person name="Farnham G."/>
            <person name="Gachon C.M."/>
            <person name="Gschloessl B."/>
            <person name="Heesch S."/>
            <person name="Jabbari K."/>
            <person name="Jubin C."/>
            <person name="Kawai H."/>
            <person name="Kimura K."/>
            <person name="Kloareg B."/>
            <person name="Kupper F.C."/>
            <person name="Lang D."/>
            <person name="Le Bail A."/>
            <person name="Leblanc C."/>
            <person name="Lerouge P."/>
            <person name="Lohr M."/>
            <person name="Lopez P.J."/>
            <person name="Martens C."/>
            <person name="Maumus F."/>
            <person name="Michel G."/>
            <person name="Miranda-Saavedra D."/>
            <person name="Morales J."/>
            <person name="Moreau H."/>
            <person name="Motomura T."/>
            <person name="Nagasato C."/>
            <person name="Napoli C.A."/>
            <person name="Nelson D.R."/>
            <person name="Nyvall-Collen P."/>
            <person name="Peters A.F."/>
            <person name="Pommier C."/>
            <person name="Potin P."/>
            <person name="Poulain J."/>
            <person name="Quesneville H."/>
            <person name="Read B."/>
            <person name="Rensing S.A."/>
            <person name="Ritter A."/>
            <person name="Rousvoal S."/>
            <person name="Samanta M."/>
            <person name="Samson G."/>
            <person name="Schroeder D.C."/>
            <person name="Segurens B."/>
            <person name="Strittmatter M."/>
            <person name="Tonon T."/>
            <person name="Tregear J.W."/>
            <person name="Valentin K."/>
            <person name="von Dassow P."/>
            <person name="Yamagishi T."/>
            <person name="Van de Peer Y."/>
            <person name="Wincker P."/>
        </authorList>
    </citation>
    <scope>NUCLEOTIDE SEQUENCE [LARGE SCALE GENOMIC DNA]</scope>
    <source>
        <strain evidence="5">Ec32 / CCAP1310/4</strain>
    </source>
</reference>
<dbReference type="Gene3D" id="3.60.20.10">
    <property type="entry name" value="Glutamine Phosphoribosylpyrophosphate, subunit 1, domain 1"/>
    <property type="match status" value="1"/>
</dbReference>
<dbReference type="InterPro" id="IPR016050">
    <property type="entry name" value="Proteasome_bsu_CS"/>
</dbReference>
<dbReference type="OrthoDB" id="204949at2759"/>
<comment type="subunit">
    <text evidence="3">Component of the proteasome complex.</text>
</comment>
<dbReference type="Pfam" id="PF00227">
    <property type="entry name" value="Proteasome"/>
    <property type="match status" value="1"/>
</dbReference>
<dbReference type="GO" id="GO:0005839">
    <property type="term" value="C:proteasome core complex"/>
    <property type="evidence" value="ECO:0007669"/>
    <property type="project" value="InterPro"/>
</dbReference>
<dbReference type="SUPFAM" id="SSF56235">
    <property type="entry name" value="N-terminal nucleophile aminohydrolases (Ntn hydrolases)"/>
    <property type="match status" value="1"/>
</dbReference>
<protein>
    <recommendedName>
        <fullName evidence="3">Proteasome subunit beta</fullName>
    </recommendedName>
</protein>
<dbReference type="InterPro" id="IPR029055">
    <property type="entry name" value="Ntn_hydrolases_N"/>
</dbReference>
<evidence type="ECO:0000256" key="3">
    <source>
        <dbReference type="RuleBase" id="RU004203"/>
    </source>
</evidence>
<proteinExistence type="inferred from homology"/>
<dbReference type="GO" id="GO:0051603">
    <property type="term" value="P:proteolysis involved in protein catabolic process"/>
    <property type="evidence" value="ECO:0007669"/>
    <property type="project" value="InterPro"/>
</dbReference>
<dbReference type="InterPro" id="IPR001353">
    <property type="entry name" value="Proteasome_sua/b"/>
</dbReference>
<gene>
    <name evidence="4" type="ORF">Esi_0041_0032</name>
</gene>
<dbReference type="InterPro" id="IPR023333">
    <property type="entry name" value="Proteasome_suB-type"/>
</dbReference>
<keyword evidence="5" id="KW-1185">Reference proteome</keyword>
<organism evidence="4 5">
    <name type="scientific">Ectocarpus siliculosus</name>
    <name type="common">Brown alga</name>
    <name type="synonym">Conferva siliculosa</name>
    <dbReference type="NCBI Taxonomy" id="2880"/>
    <lineage>
        <taxon>Eukaryota</taxon>
        <taxon>Sar</taxon>
        <taxon>Stramenopiles</taxon>
        <taxon>Ochrophyta</taxon>
        <taxon>PX clade</taxon>
        <taxon>Phaeophyceae</taxon>
        <taxon>Ectocarpales</taxon>
        <taxon>Ectocarpaceae</taxon>
        <taxon>Ectocarpus</taxon>
    </lineage>
</organism>
<evidence type="ECO:0000256" key="2">
    <source>
        <dbReference type="ARBA" id="ARBA00022942"/>
    </source>
</evidence>
<keyword evidence="1 3" id="KW-0963">Cytoplasm</keyword>
<comment type="subcellular location">
    <subcellularLocation>
        <location evidence="3">Cytoplasm</location>
    </subcellularLocation>
    <subcellularLocation>
        <location evidence="3">Nucleus</location>
    </subcellularLocation>
</comment>
<dbReference type="AlphaFoldDB" id="D8LMS2"/>
<dbReference type="EMBL" id="FN648608">
    <property type="protein sequence ID" value="CBN74723.1"/>
    <property type="molecule type" value="Genomic_DNA"/>
</dbReference>
<keyword evidence="2 3" id="KW-0647">Proteasome</keyword>
<comment type="similarity">
    <text evidence="3">Belongs to the peptidase T1B family.</text>
</comment>
<dbReference type="EMBL" id="FN649740">
    <property type="protein sequence ID" value="CBN74723.1"/>
    <property type="molecule type" value="Genomic_DNA"/>
</dbReference>
<keyword evidence="3" id="KW-0539">Nucleus</keyword>
<dbReference type="PANTHER" id="PTHR32194">
    <property type="entry name" value="METALLOPROTEASE TLDD"/>
    <property type="match status" value="1"/>
</dbReference>
<dbReference type="eggNOG" id="KOG0180">
    <property type="taxonomic scope" value="Eukaryota"/>
</dbReference>
<dbReference type="GO" id="GO:0005737">
    <property type="term" value="C:cytoplasm"/>
    <property type="evidence" value="ECO:0007669"/>
    <property type="project" value="UniProtKB-SubCell"/>
</dbReference>
<dbReference type="PROSITE" id="PS00854">
    <property type="entry name" value="PROTEASOME_BETA_1"/>
    <property type="match status" value="1"/>
</dbReference>
<dbReference type="Proteomes" id="UP000002630">
    <property type="component" value="Linkage Group LG15"/>
</dbReference>
<accession>D8LMS2</accession>
<sequence>MLVATVALRGGVLASSNPLELNGGSCLAMAGKGCVALAVDRRFGLEGQLVSTEAKRVLKVNGQLLCGFTGLWTDVLTVMQDLSSEVALKSLAEADRPIAPAALAGLLSTLLYSRRGSPWFVEPIVAGLDPRGRPYLCGQDILGAPVEVDDFVVAGTSAQSLYGTCEAFFRPGMEREELFRVASRCLLSALERDCLSGYGAVVHLITEEGIETRELTTRMD</sequence>
<evidence type="ECO:0000313" key="5">
    <source>
        <dbReference type="Proteomes" id="UP000002630"/>
    </source>
</evidence>
<evidence type="ECO:0000313" key="4">
    <source>
        <dbReference type="EMBL" id="CBN74723.1"/>
    </source>
</evidence>
<dbReference type="PROSITE" id="PS51476">
    <property type="entry name" value="PROTEASOME_BETA_2"/>
    <property type="match status" value="1"/>
</dbReference>
<dbReference type="MEROPS" id="T01.983"/>
<evidence type="ECO:0000256" key="1">
    <source>
        <dbReference type="ARBA" id="ARBA00022490"/>
    </source>
</evidence>
<dbReference type="OMA" id="CSEQLYG"/>
<dbReference type="PANTHER" id="PTHR32194:SF10">
    <property type="entry name" value="PROTEASOME SUBUNIT BETA TYPE-3"/>
    <property type="match status" value="1"/>
</dbReference>
<dbReference type="STRING" id="2880.D8LMS2"/>
<comment type="function">
    <text evidence="3">Component of the proteasome, a multicatalytic proteinase complex which is characterized by its ability to cleave peptides with Arg, Phe, Tyr, Leu, and Glu adjacent to the leaving group at neutral or slightly basic pH. The proteasome has an ATP-dependent proteolytic activity.</text>
</comment>